<dbReference type="Pfam" id="PF01753">
    <property type="entry name" value="zf-MYND"/>
    <property type="match status" value="1"/>
</dbReference>
<dbReference type="AlphaFoldDB" id="A0A1Y2IFJ6"/>
<organism evidence="6 7">
    <name type="scientific">Trametes coccinea (strain BRFM310)</name>
    <name type="common">Pycnoporus coccineus</name>
    <dbReference type="NCBI Taxonomy" id="1353009"/>
    <lineage>
        <taxon>Eukaryota</taxon>
        <taxon>Fungi</taxon>
        <taxon>Dikarya</taxon>
        <taxon>Basidiomycota</taxon>
        <taxon>Agaricomycotina</taxon>
        <taxon>Agaricomycetes</taxon>
        <taxon>Polyporales</taxon>
        <taxon>Polyporaceae</taxon>
        <taxon>Trametes</taxon>
    </lineage>
</organism>
<accession>A0A1Y2IFJ6</accession>
<keyword evidence="7" id="KW-1185">Reference proteome</keyword>
<dbReference type="PROSITE" id="PS01360">
    <property type="entry name" value="ZF_MYND_1"/>
    <property type="match status" value="1"/>
</dbReference>
<dbReference type="STRING" id="1353009.A0A1Y2IFJ6"/>
<dbReference type="EMBL" id="KZ084129">
    <property type="protein sequence ID" value="OSC99312.1"/>
    <property type="molecule type" value="Genomic_DNA"/>
</dbReference>
<proteinExistence type="predicted"/>
<name>A0A1Y2IFJ6_TRAC3</name>
<evidence type="ECO:0000256" key="3">
    <source>
        <dbReference type="ARBA" id="ARBA00022833"/>
    </source>
</evidence>
<gene>
    <name evidence="6" type="ORF">PYCCODRAFT_1460866</name>
</gene>
<evidence type="ECO:0000313" key="7">
    <source>
        <dbReference type="Proteomes" id="UP000193067"/>
    </source>
</evidence>
<keyword evidence="1" id="KW-0479">Metal-binding</keyword>
<feature type="domain" description="MYND-type" evidence="5">
    <location>
        <begin position="253"/>
        <end position="289"/>
    </location>
</feature>
<dbReference type="GO" id="GO:0008270">
    <property type="term" value="F:zinc ion binding"/>
    <property type="evidence" value="ECO:0007669"/>
    <property type="project" value="UniProtKB-KW"/>
</dbReference>
<evidence type="ECO:0000256" key="1">
    <source>
        <dbReference type="ARBA" id="ARBA00022723"/>
    </source>
</evidence>
<evidence type="ECO:0000313" key="6">
    <source>
        <dbReference type="EMBL" id="OSC99312.1"/>
    </source>
</evidence>
<keyword evidence="3" id="KW-0862">Zinc</keyword>
<dbReference type="PROSITE" id="PS50865">
    <property type="entry name" value="ZF_MYND_2"/>
    <property type="match status" value="1"/>
</dbReference>
<dbReference type="Proteomes" id="UP000193067">
    <property type="component" value="Unassembled WGS sequence"/>
</dbReference>
<sequence>MNPLTRPEIIRSLASMGVDIPPNSKIPDSDLDKRLRATLDAAQDKARFSFPLDDRTLPRWPVKDPDNPDVPFTPVLEATKRGNYEEAMRNMRRGSQVDELFVDPFIDLRQTVMALANTLDHGLSWCTIQDPEPNKSAINVRFLDVFKLDDKTPAMIILYRVYGLEGAREGIRWVGKQAANNPKSLGDVGAEIKGQQIDQKLILKLLDMNTKLLPPGYKAKRQRGEEKYRVSVVLPVGPLSADAIGKLNSKAGCAICGKPALQRCGQCQSASYCGTACQRVDWPAHKASCRSLKGGRWINVRFRAAAPEMVGKRATILSRYTNVTRPEEVIASAIKTPLSAVPVPSPNIHGDKVFLVNVAAAMTGLSMETLMMYDRQRSFGTAFVVMKDDFMVYAELLAEMSSPRGGCDGLSMYRWARRIGDWELSICIDRPPTPKPKW</sequence>
<keyword evidence="2 4" id="KW-0863">Zinc-finger</keyword>
<dbReference type="OrthoDB" id="341421at2759"/>
<dbReference type="SUPFAM" id="SSF144232">
    <property type="entry name" value="HIT/MYND zinc finger-like"/>
    <property type="match status" value="1"/>
</dbReference>
<protein>
    <recommendedName>
        <fullName evidence="5">MYND-type domain-containing protein</fullName>
    </recommendedName>
</protein>
<reference evidence="6 7" key="1">
    <citation type="journal article" date="2015" name="Biotechnol. Biofuels">
        <title>Enhanced degradation of softwood versus hardwood by the white-rot fungus Pycnoporus coccineus.</title>
        <authorList>
            <person name="Couturier M."/>
            <person name="Navarro D."/>
            <person name="Chevret D."/>
            <person name="Henrissat B."/>
            <person name="Piumi F."/>
            <person name="Ruiz-Duenas F.J."/>
            <person name="Martinez A.T."/>
            <person name="Grigoriev I.V."/>
            <person name="Riley R."/>
            <person name="Lipzen A."/>
            <person name="Berrin J.G."/>
            <person name="Master E.R."/>
            <person name="Rosso M.N."/>
        </authorList>
    </citation>
    <scope>NUCLEOTIDE SEQUENCE [LARGE SCALE GENOMIC DNA]</scope>
    <source>
        <strain evidence="6 7">BRFM310</strain>
    </source>
</reference>
<dbReference type="Gene3D" id="6.10.140.2220">
    <property type="match status" value="1"/>
</dbReference>
<evidence type="ECO:0000259" key="5">
    <source>
        <dbReference type="PROSITE" id="PS50865"/>
    </source>
</evidence>
<evidence type="ECO:0000256" key="4">
    <source>
        <dbReference type="PROSITE-ProRule" id="PRU00134"/>
    </source>
</evidence>
<dbReference type="InterPro" id="IPR002893">
    <property type="entry name" value="Znf_MYND"/>
</dbReference>
<evidence type="ECO:0000256" key="2">
    <source>
        <dbReference type="ARBA" id="ARBA00022771"/>
    </source>
</evidence>